<dbReference type="Proteomes" id="UP001054945">
    <property type="component" value="Unassembled WGS sequence"/>
</dbReference>
<evidence type="ECO:0000313" key="2">
    <source>
        <dbReference type="Proteomes" id="UP001054945"/>
    </source>
</evidence>
<comment type="caution">
    <text evidence="1">The sequence shown here is derived from an EMBL/GenBank/DDBJ whole genome shotgun (WGS) entry which is preliminary data.</text>
</comment>
<name>A0AAV4WHR2_CAEEX</name>
<sequence>MQIKIVNEFPYTNKIKSHLPALRIPNCCFYRLNSEISNSATDIPVTHRNRNSPQSLIPNDTARNDCCKSDSSHPRRRVEDFCTVLIFCHHDSIRMLPGRTFCILTPPSLFFEPKGRASRSK</sequence>
<reference evidence="1 2" key="1">
    <citation type="submission" date="2021-06" db="EMBL/GenBank/DDBJ databases">
        <title>Caerostris extrusa draft genome.</title>
        <authorList>
            <person name="Kono N."/>
            <person name="Arakawa K."/>
        </authorList>
    </citation>
    <scope>NUCLEOTIDE SEQUENCE [LARGE SCALE GENOMIC DNA]</scope>
</reference>
<dbReference type="EMBL" id="BPLR01016143">
    <property type="protein sequence ID" value="GIY81590.1"/>
    <property type="molecule type" value="Genomic_DNA"/>
</dbReference>
<proteinExistence type="predicted"/>
<organism evidence="1 2">
    <name type="scientific">Caerostris extrusa</name>
    <name type="common">Bark spider</name>
    <name type="synonym">Caerostris bankana</name>
    <dbReference type="NCBI Taxonomy" id="172846"/>
    <lineage>
        <taxon>Eukaryota</taxon>
        <taxon>Metazoa</taxon>
        <taxon>Ecdysozoa</taxon>
        <taxon>Arthropoda</taxon>
        <taxon>Chelicerata</taxon>
        <taxon>Arachnida</taxon>
        <taxon>Araneae</taxon>
        <taxon>Araneomorphae</taxon>
        <taxon>Entelegynae</taxon>
        <taxon>Araneoidea</taxon>
        <taxon>Araneidae</taxon>
        <taxon>Caerostris</taxon>
    </lineage>
</organism>
<evidence type="ECO:0000313" key="1">
    <source>
        <dbReference type="EMBL" id="GIY81590.1"/>
    </source>
</evidence>
<dbReference type="AlphaFoldDB" id="A0AAV4WHR2"/>
<accession>A0AAV4WHR2</accession>
<keyword evidence="2" id="KW-1185">Reference proteome</keyword>
<protein>
    <submittedName>
        <fullName evidence="1">Uncharacterized protein</fullName>
    </submittedName>
</protein>
<gene>
    <name evidence="1" type="ORF">CEXT_776791</name>
</gene>